<dbReference type="EMBL" id="WVTD01000001">
    <property type="protein sequence ID" value="MYL96274.1"/>
    <property type="molecule type" value="Genomic_DNA"/>
</dbReference>
<sequence>MARCYSVPVKNRQPSLPLLWLVSDVRNDAVLETVLARLPRGSGLVFRHYHLPPAERRARLARLLRIARRRGHVVAVSGDMALARRLGADGAYGPAGVLAKGMAGVRLATAHDLRELAAGARARADAVLLSPVFPTASHPGGKAIGPLRWRLIAARSPVPVIALGGVTARRARSYRLARWAAIDGLSAPLGSSGMRR</sequence>
<reference evidence="2 3" key="1">
    <citation type="submission" date="2019-12" db="EMBL/GenBank/DDBJ databases">
        <authorList>
            <person name="Feng G."/>
            <person name="Zhu H."/>
        </authorList>
    </citation>
    <scope>NUCLEOTIDE SEQUENCE [LARGE SCALE GENOMIC DNA]</scope>
    <source>
        <strain evidence="2 3">FGD1</strain>
    </source>
</reference>
<protein>
    <submittedName>
        <fullName evidence="2">Thiamine phosphate synthase</fullName>
    </submittedName>
</protein>
<dbReference type="AlphaFoldDB" id="A0A7X4GDF4"/>
<proteinExistence type="predicted"/>
<comment type="caution">
    <text evidence="2">The sequence shown here is derived from an EMBL/GenBank/DDBJ whole genome shotgun (WGS) entry which is preliminary data.</text>
</comment>
<feature type="domain" description="Thiamine phosphate synthase/TenI" evidence="1">
    <location>
        <begin position="24"/>
        <end position="175"/>
    </location>
</feature>
<dbReference type="InterPro" id="IPR022998">
    <property type="entry name" value="ThiamineP_synth_TenI"/>
</dbReference>
<dbReference type="Proteomes" id="UP000465810">
    <property type="component" value="Unassembled WGS sequence"/>
</dbReference>
<dbReference type="Pfam" id="PF02581">
    <property type="entry name" value="TMP-TENI"/>
    <property type="match status" value="1"/>
</dbReference>
<dbReference type="RefSeq" id="WP_160984017.1">
    <property type="nucleotide sequence ID" value="NZ_WVTD01000001.1"/>
</dbReference>
<dbReference type="Gene3D" id="3.20.20.70">
    <property type="entry name" value="Aldolase class I"/>
    <property type="match status" value="1"/>
</dbReference>
<keyword evidence="3" id="KW-1185">Reference proteome</keyword>
<evidence type="ECO:0000313" key="2">
    <source>
        <dbReference type="EMBL" id="MYL96274.1"/>
    </source>
</evidence>
<evidence type="ECO:0000313" key="3">
    <source>
        <dbReference type="Proteomes" id="UP000465810"/>
    </source>
</evidence>
<dbReference type="InterPro" id="IPR013785">
    <property type="entry name" value="Aldolase_TIM"/>
</dbReference>
<accession>A0A7X4GDF4</accession>
<name>A0A7X4GDF4_9SPHN</name>
<dbReference type="SUPFAM" id="SSF51391">
    <property type="entry name" value="Thiamin phosphate synthase"/>
    <property type="match status" value="1"/>
</dbReference>
<gene>
    <name evidence="2" type="ORF">GR702_00605</name>
</gene>
<dbReference type="GO" id="GO:0009228">
    <property type="term" value="P:thiamine biosynthetic process"/>
    <property type="evidence" value="ECO:0007669"/>
    <property type="project" value="UniProtKB-KW"/>
</dbReference>
<organism evidence="2 3">
    <name type="scientific">Novosphingobium silvae</name>
    <dbReference type="NCBI Taxonomy" id="2692619"/>
    <lineage>
        <taxon>Bacteria</taxon>
        <taxon>Pseudomonadati</taxon>
        <taxon>Pseudomonadota</taxon>
        <taxon>Alphaproteobacteria</taxon>
        <taxon>Sphingomonadales</taxon>
        <taxon>Sphingomonadaceae</taxon>
        <taxon>Novosphingobium</taxon>
    </lineage>
</organism>
<dbReference type="InterPro" id="IPR036206">
    <property type="entry name" value="ThiamineP_synth_sf"/>
</dbReference>
<evidence type="ECO:0000259" key="1">
    <source>
        <dbReference type="Pfam" id="PF02581"/>
    </source>
</evidence>